<dbReference type="InterPro" id="IPR001036">
    <property type="entry name" value="Acrflvin-R"/>
</dbReference>
<dbReference type="PANTHER" id="PTHR32063">
    <property type="match status" value="1"/>
</dbReference>
<organism evidence="2">
    <name type="scientific">Sulfurimonas autotrophica</name>
    <dbReference type="NCBI Taxonomy" id="202747"/>
    <lineage>
        <taxon>Bacteria</taxon>
        <taxon>Pseudomonadati</taxon>
        <taxon>Campylobacterota</taxon>
        <taxon>Epsilonproteobacteria</taxon>
        <taxon>Campylobacterales</taxon>
        <taxon>Sulfurimonadaceae</taxon>
        <taxon>Sulfurimonas</taxon>
    </lineage>
</organism>
<keyword evidence="1" id="KW-0812">Transmembrane</keyword>
<comment type="caution">
    <text evidence="2">The sequence shown here is derived from an EMBL/GenBank/DDBJ whole genome shotgun (WGS) entry which is preliminary data.</text>
</comment>
<dbReference type="AlphaFoldDB" id="A0A7C3C182"/>
<evidence type="ECO:0000313" key="2">
    <source>
        <dbReference type="EMBL" id="HFB53807.1"/>
    </source>
</evidence>
<evidence type="ECO:0000256" key="1">
    <source>
        <dbReference type="SAM" id="Phobius"/>
    </source>
</evidence>
<dbReference type="PANTHER" id="PTHR32063:SF0">
    <property type="entry name" value="SWARMING MOTILITY PROTEIN SWRC"/>
    <property type="match status" value="1"/>
</dbReference>
<accession>A0A7C3C182</accession>
<dbReference type="EMBL" id="DRNH01000196">
    <property type="protein sequence ID" value="HFB53807.1"/>
    <property type="molecule type" value="Genomic_DNA"/>
</dbReference>
<gene>
    <name evidence="2" type="ORF">ENJ67_03665</name>
</gene>
<dbReference type="Pfam" id="PF00873">
    <property type="entry name" value="ACR_tran"/>
    <property type="match status" value="1"/>
</dbReference>
<feature type="non-terminal residue" evidence="2">
    <location>
        <position position="741"/>
    </location>
</feature>
<dbReference type="Proteomes" id="UP000886390">
    <property type="component" value="Unassembled WGS sequence"/>
</dbReference>
<proteinExistence type="predicted"/>
<feature type="transmembrane region" description="Helical" evidence="1">
    <location>
        <begin position="12"/>
        <end position="30"/>
    </location>
</feature>
<dbReference type="PRINTS" id="PR00702">
    <property type="entry name" value="ACRIFLAVINRP"/>
</dbReference>
<dbReference type="Gene3D" id="1.20.1640.10">
    <property type="entry name" value="Multidrug efflux transporter AcrB transmembrane domain"/>
    <property type="match status" value="2"/>
</dbReference>
<dbReference type="GO" id="GO:0005886">
    <property type="term" value="C:plasma membrane"/>
    <property type="evidence" value="ECO:0007669"/>
    <property type="project" value="TreeGrafter"/>
</dbReference>
<keyword evidence="1" id="KW-0472">Membrane</keyword>
<reference evidence="2" key="1">
    <citation type="journal article" date="2020" name="mSystems">
        <title>Genome- and Community-Level Interaction Insights into Carbon Utilization and Element Cycling Functions of Hydrothermarchaeota in Hydrothermal Sediment.</title>
        <authorList>
            <person name="Zhou Z."/>
            <person name="Liu Y."/>
            <person name="Xu W."/>
            <person name="Pan J."/>
            <person name="Luo Z.H."/>
            <person name="Li M."/>
        </authorList>
    </citation>
    <scope>NUCLEOTIDE SEQUENCE [LARGE SCALE GENOMIC DNA]</scope>
    <source>
        <strain evidence="2">HyVt-507</strain>
    </source>
</reference>
<dbReference type="SUPFAM" id="SSF82714">
    <property type="entry name" value="Multidrug efflux transporter AcrB TolC docking domain, DN and DC subdomains"/>
    <property type="match status" value="1"/>
</dbReference>
<dbReference type="Gene3D" id="3.30.2090.10">
    <property type="entry name" value="Multidrug efflux transporter AcrB TolC docking domain, DN and DC subdomains"/>
    <property type="match status" value="2"/>
</dbReference>
<feature type="transmembrane region" description="Helical" evidence="1">
    <location>
        <begin position="429"/>
        <end position="449"/>
    </location>
</feature>
<feature type="transmembrane region" description="Helical" evidence="1">
    <location>
        <begin position="525"/>
        <end position="543"/>
    </location>
</feature>
<dbReference type="Gene3D" id="3.30.70.1440">
    <property type="entry name" value="Multidrug efflux transporter AcrB pore domain"/>
    <property type="match status" value="1"/>
</dbReference>
<keyword evidence="1" id="KW-1133">Transmembrane helix</keyword>
<name>A0A7C3C182_9BACT</name>
<dbReference type="SUPFAM" id="SSF82866">
    <property type="entry name" value="Multidrug efflux transporter AcrB transmembrane domain"/>
    <property type="match status" value="1"/>
</dbReference>
<protein>
    <submittedName>
        <fullName evidence="2">Efflux RND transporter permease subunit</fullName>
    </submittedName>
</protein>
<sequence>MFDFFYKRPYLLYSLITAFFIMGIIALVTLPKNLFPDANPPEVIVITQVPGATAQVAASTVSKPIEQEISRLGLVTDVSSTNVAGFSIVKADFGYKKGLNAAAVDVANALSIVKAKLPQGTNPAIYTAGDFTLPVDVIALSPKNKNIDLAGIRKIADSFIKPALLSNKAIGNVEVFGGYQSAINIEVDPFKAKRYNVNFETIAKAIQTLNRDMPIGFVKGDNSFYTITFYGEKDNIQKLKQLQIMPNVRLADIADVKWSYKKRTSGYIGNGKDAIALAVQRAPGGSVLDVSKAARAQMKILEQKYPNIKFEISDTQRDLIEQANDNMLEALRDAVIYTLLVIMIFLGNFRAIVAAGLSIPMVFFSTMAIIWLTGGELNIVIYTAIILALGMLTDDAVVVLENIERHLNEGHEKLEDAITHGTKEVLSPVFAGTVATIAILFPLMFVGGFPEKIFKPLIETLIIALLVSWFLSITFIPSLSKWLYKNGTGKTKVENLFEKFYQNTIGRLVAPYEGIIKFSNGKFWFLRRMMLTMGVIAILMLSLKNIMPTIGKDAMPPMDTGIIKAQIAFSSNENVESAEKKIEPILKWLDEQKWVKMSSVAFGTEPGVLSLGSGNLPSEATITINAVNRFERKQTMWQLENIIRDKLSHLEGIKRNDVFDFGATALSSIKATVDTRLSSPYVDGLPDKAHAVERAMKEVHGLTSVSTSWDKDFTEIELDIDKNKALSYGVTPYQIAMQIPL</sequence>
<dbReference type="Gene3D" id="3.30.70.1320">
    <property type="entry name" value="Multidrug efflux transporter AcrB pore domain like"/>
    <property type="match status" value="1"/>
</dbReference>
<dbReference type="SUPFAM" id="SSF82693">
    <property type="entry name" value="Multidrug efflux transporter AcrB pore domain, PN1, PN2, PC1 and PC2 subdomains"/>
    <property type="match status" value="2"/>
</dbReference>
<dbReference type="GO" id="GO:0042910">
    <property type="term" value="F:xenobiotic transmembrane transporter activity"/>
    <property type="evidence" value="ECO:0007669"/>
    <property type="project" value="TreeGrafter"/>
</dbReference>
<dbReference type="Gene3D" id="3.30.70.1430">
    <property type="entry name" value="Multidrug efflux transporter AcrB pore domain"/>
    <property type="match status" value="2"/>
</dbReference>
<feature type="transmembrane region" description="Helical" evidence="1">
    <location>
        <begin position="369"/>
        <end position="392"/>
    </location>
</feature>
<feature type="transmembrane region" description="Helical" evidence="1">
    <location>
        <begin position="461"/>
        <end position="480"/>
    </location>
</feature>
<dbReference type="InterPro" id="IPR027463">
    <property type="entry name" value="AcrB_DN_DC_subdom"/>
</dbReference>
<feature type="transmembrane region" description="Helical" evidence="1">
    <location>
        <begin position="334"/>
        <end position="357"/>
    </location>
</feature>